<dbReference type="EMBL" id="CP001823">
    <property type="protein sequence ID" value="ACZ38715.1"/>
    <property type="molecule type" value="Genomic_DNA"/>
</dbReference>
<protein>
    <submittedName>
        <fullName evidence="2">Uncharacterized protein</fullName>
    </submittedName>
</protein>
<gene>
    <name evidence="2" type="ordered locus">Sthe_1280</name>
</gene>
<keyword evidence="1" id="KW-0472">Membrane</keyword>
<reference evidence="3" key="1">
    <citation type="submission" date="2009-11" db="EMBL/GenBank/DDBJ databases">
        <title>The complete chromosome 1 of Sphaerobacter thermophilus DSM 20745.</title>
        <authorList>
            <person name="Lucas S."/>
            <person name="Copeland A."/>
            <person name="Lapidus A."/>
            <person name="Glavina del Rio T."/>
            <person name="Dalin E."/>
            <person name="Tice H."/>
            <person name="Bruce D."/>
            <person name="Goodwin L."/>
            <person name="Pitluck S."/>
            <person name="Kyrpides N."/>
            <person name="Mavromatis K."/>
            <person name="Ivanova N."/>
            <person name="Mikhailova N."/>
            <person name="LaButti K.M."/>
            <person name="Clum A."/>
            <person name="Sun H.I."/>
            <person name="Brettin T."/>
            <person name="Detter J.C."/>
            <person name="Han C."/>
            <person name="Larimer F."/>
            <person name="Land M."/>
            <person name="Hauser L."/>
            <person name="Markowitz V."/>
            <person name="Cheng J.F."/>
            <person name="Hugenholtz P."/>
            <person name="Woyke T."/>
            <person name="Wu D."/>
            <person name="Steenblock K."/>
            <person name="Schneider S."/>
            <person name="Pukall R."/>
            <person name="Goeker M."/>
            <person name="Klenk H.P."/>
            <person name="Eisen J.A."/>
        </authorList>
    </citation>
    <scope>NUCLEOTIDE SEQUENCE [LARGE SCALE GENOMIC DNA]</scope>
    <source>
        <strain evidence="3">ATCC 49802 / DSM 20745 / S 6022</strain>
    </source>
</reference>
<dbReference type="InParanoid" id="D1C398"/>
<dbReference type="AlphaFoldDB" id="D1C398"/>
<organism evidence="2 3">
    <name type="scientific">Sphaerobacter thermophilus (strain ATCC 49802 / DSM 20745 / KCCM 41009 / NCIMB 13125 / S 6022)</name>
    <dbReference type="NCBI Taxonomy" id="479434"/>
    <lineage>
        <taxon>Bacteria</taxon>
        <taxon>Pseudomonadati</taxon>
        <taxon>Thermomicrobiota</taxon>
        <taxon>Thermomicrobia</taxon>
        <taxon>Sphaerobacterales</taxon>
        <taxon>Sphaerobacterineae</taxon>
        <taxon>Sphaerobacteraceae</taxon>
        <taxon>Sphaerobacter</taxon>
    </lineage>
</organism>
<dbReference type="OrthoDB" id="9944278at2"/>
<reference evidence="2 3" key="2">
    <citation type="journal article" date="2010" name="Stand. Genomic Sci.">
        <title>Complete genome sequence of Desulfohalobium retbaense type strain (HR(100)).</title>
        <authorList>
            <person name="Spring S."/>
            <person name="Nolan M."/>
            <person name="Lapidus A."/>
            <person name="Glavina Del Rio T."/>
            <person name="Copeland A."/>
            <person name="Tice H."/>
            <person name="Cheng J.F."/>
            <person name="Lucas S."/>
            <person name="Land M."/>
            <person name="Chen F."/>
            <person name="Bruce D."/>
            <person name="Goodwin L."/>
            <person name="Pitluck S."/>
            <person name="Ivanova N."/>
            <person name="Mavromatis K."/>
            <person name="Mikhailova N."/>
            <person name="Pati A."/>
            <person name="Chen A."/>
            <person name="Palaniappan K."/>
            <person name="Hauser L."/>
            <person name="Chang Y.J."/>
            <person name="Jeffries C.D."/>
            <person name="Munk C."/>
            <person name="Kiss H."/>
            <person name="Chain P."/>
            <person name="Han C."/>
            <person name="Brettin T."/>
            <person name="Detter J.C."/>
            <person name="Schuler E."/>
            <person name="Goker M."/>
            <person name="Rohde M."/>
            <person name="Bristow J."/>
            <person name="Eisen J.A."/>
            <person name="Markowitz V."/>
            <person name="Hugenholtz P."/>
            <person name="Kyrpides N.C."/>
            <person name="Klenk H.P."/>
        </authorList>
    </citation>
    <scope>NUCLEOTIDE SEQUENCE [LARGE SCALE GENOMIC DNA]</scope>
    <source>
        <strain evidence="3">ATCC 49802 / DSM 20745 / S 6022</strain>
    </source>
</reference>
<dbReference type="HOGENOM" id="CLU_2920448_0_0_0"/>
<keyword evidence="3" id="KW-1185">Reference proteome</keyword>
<dbReference type="Proteomes" id="UP000002027">
    <property type="component" value="Chromosome 1"/>
</dbReference>
<name>D1C398_SPHTD</name>
<evidence type="ECO:0000256" key="1">
    <source>
        <dbReference type="SAM" id="Phobius"/>
    </source>
</evidence>
<keyword evidence="1" id="KW-1133">Transmembrane helix</keyword>
<accession>D1C398</accession>
<dbReference type="RefSeq" id="WP_012871762.1">
    <property type="nucleotide sequence ID" value="NC_013523.1"/>
</dbReference>
<keyword evidence="1" id="KW-0812">Transmembrane</keyword>
<feature type="transmembrane region" description="Helical" evidence="1">
    <location>
        <begin position="9"/>
        <end position="31"/>
    </location>
</feature>
<proteinExistence type="predicted"/>
<sequence>MSQGPRTPFIYPFALGVICGVIGGTTLGALLGHRVFSAVVHLVSLLGRRDEDQLRFDLLLQ</sequence>
<dbReference type="KEGG" id="sti:Sthe_1280"/>
<evidence type="ECO:0000313" key="3">
    <source>
        <dbReference type="Proteomes" id="UP000002027"/>
    </source>
</evidence>
<evidence type="ECO:0000313" key="2">
    <source>
        <dbReference type="EMBL" id="ACZ38715.1"/>
    </source>
</evidence>